<dbReference type="Proteomes" id="UP001237780">
    <property type="component" value="Unassembled WGS sequence"/>
</dbReference>
<keyword evidence="2" id="KW-0175">Coiled coil</keyword>
<accession>A0ABU0S6T8</accession>
<dbReference type="Pfam" id="PF25994">
    <property type="entry name" value="HH_AprE"/>
    <property type="match status" value="1"/>
</dbReference>
<dbReference type="PANTHER" id="PTHR33619:SF3">
    <property type="entry name" value="POLYSACCHARIDE EXPORT PROTEIN GFCE-RELATED"/>
    <property type="match status" value="1"/>
</dbReference>
<proteinExistence type="predicted"/>
<sequence>MYRLIARGVEPFLNNPWRYLRPTFRVLGMGGMCVFASIAYASDYTLGALDKVSVKVAQWQTAEGTFREWPAITSTYTITSSGNLTLPFAGSIPVSGKTPHDAAEAISHSLQQKLGLIDLPETSVEIVEFRPVYVSGVVQLPGKYIFEPDMTVLKAVSLAGGMRRSADEGQRFERDFFNAEGSYAVLIAERNRLIATLARIQAELQNEKEITVPAEIAKDPQSAALISAEKEIMVSKQTGVDLQLSALQELKALYEAEIISLEKKMVVQNRQLNLAKDELQSIGGLADKGLVVNSRLMDLKTTVADMEGKLLDLDTASLRAKQEVNKATRDASDLANTRKAALTVENRTTQAALDENTLKLVMYKKLMAEALVSAPESAAIAAGVAAPLLNYTIVRAENGKVTEIAAEENTLLMPGDMVKVTVSRNPA</sequence>
<gene>
    <name evidence="5" type="ORF">QFZ34_000570</name>
</gene>
<feature type="domain" description="Polysaccharide export protein N-terminal" evidence="3">
    <location>
        <begin position="41"/>
        <end position="126"/>
    </location>
</feature>
<keyword evidence="6" id="KW-1185">Reference proteome</keyword>
<comment type="caution">
    <text evidence="5">The sequence shown here is derived from an EMBL/GenBank/DDBJ whole genome shotgun (WGS) entry which is preliminary data.</text>
</comment>
<evidence type="ECO:0000259" key="3">
    <source>
        <dbReference type="Pfam" id="PF02563"/>
    </source>
</evidence>
<dbReference type="RefSeq" id="WP_307276583.1">
    <property type="nucleotide sequence ID" value="NZ_JAUSZT010000002.1"/>
</dbReference>
<dbReference type="InterPro" id="IPR003715">
    <property type="entry name" value="Poly_export_N"/>
</dbReference>
<evidence type="ECO:0000313" key="6">
    <source>
        <dbReference type="Proteomes" id="UP001237780"/>
    </source>
</evidence>
<name>A0ABU0S6T8_9HYPH</name>
<dbReference type="InterPro" id="IPR058781">
    <property type="entry name" value="HH_AprE-like"/>
</dbReference>
<protein>
    <submittedName>
        <fullName evidence="5">Exopolysaccharide production protein ExoF</fullName>
    </submittedName>
</protein>
<keyword evidence="1" id="KW-0732">Signal</keyword>
<dbReference type="EMBL" id="JAUSZT010000002">
    <property type="protein sequence ID" value="MDQ0995393.1"/>
    <property type="molecule type" value="Genomic_DNA"/>
</dbReference>
<evidence type="ECO:0000313" key="5">
    <source>
        <dbReference type="EMBL" id="MDQ0995393.1"/>
    </source>
</evidence>
<organism evidence="5 6">
    <name type="scientific">Phyllobacterium ifriqiyense</name>
    <dbReference type="NCBI Taxonomy" id="314238"/>
    <lineage>
        <taxon>Bacteria</taxon>
        <taxon>Pseudomonadati</taxon>
        <taxon>Pseudomonadota</taxon>
        <taxon>Alphaproteobacteria</taxon>
        <taxon>Hyphomicrobiales</taxon>
        <taxon>Phyllobacteriaceae</taxon>
        <taxon>Phyllobacterium</taxon>
    </lineage>
</organism>
<dbReference type="Gene3D" id="3.30.1950.10">
    <property type="entry name" value="wza like domain"/>
    <property type="match status" value="1"/>
</dbReference>
<dbReference type="Pfam" id="PF02563">
    <property type="entry name" value="Poly_export"/>
    <property type="match status" value="1"/>
</dbReference>
<dbReference type="PANTHER" id="PTHR33619">
    <property type="entry name" value="POLYSACCHARIDE EXPORT PROTEIN GFCE-RELATED"/>
    <property type="match status" value="1"/>
</dbReference>
<dbReference type="InterPro" id="IPR049712">
    <property type="entry name" value="Poly_export"/>
</dbReference>
<reference evidence="5 6" key="1">
    <citation type="submission" date="2023-07" db="EMBL/GenBank/DDBJ databases">
        <title>Comparative genomics of wheat-associated soil bacteria to identify genetic determinants of phenazine resistance.</title>
        <authorList>
            <person name="Mouncey N."/>
        </authorList>
    </citation>
    <scope>NUCLEOTIDE SEQUENCE [LARGE SCALE GENOMIC DNA]</scope>
    <source>
        <strain evidence="5 6">W4I11</strain>
    </source>
</reference>
<evidence type="ECO:0000256" key="2">
    <source>
        <dbReference type="SAM" id="Coils"/>
    </source>
</evidence>
<feature type="coiled-coil region" evidence="2">
    <location>
        <begin position="244"/>
        <end position="278"/>
    </location>
</feature>
<evidence type="ECO:0000259" key="4">
    <source>
        <dbReference type="Pfam" id="PF25994"/>
    </source>
</evidence>
<evidence type="ECO:0000256" key="1">
    <source>
        <dbReference type="ARBA" id="ARBA00022729"/>
    </source>
</evidence>
<dbReference type="Gene3D" id="3.10.560.10">
    <property type="entry name" value="Outer membrane lipoprotein wza domain like"/>
    <property type="match status" value="1"/>
</dbReference>
<feature type="domain" description="AprE-like long alpha-helical hairpin" evidence="4">
    <location>
        <begin position="181"/>
        <end position="359"/>
    </location>
</feature>